<keyword evidence="2" id="KW-0479">Metal-binding</keyword>
<keyword evidence="4" id="KW-0411">Iron-sulfur</keyword>
<evidence type="ECO:0000256" key="4">
    <source>
        <dbReference type="ARBA" id="ARBA00023014"/>
    </source>
</evidence>
<evidence type="ECO:0000256" key="3">
    <source>
        <dbReference type="ARBA" id="ARBA00023004"/>
    </source>
</evidence>
<dbReference type="InterPro" id="IPR058240">
    <property type="entry name" value="rSAM_sf"/>
</dbReference>
<dbReference type="EMBL" id="MK408758">
    <property type="protein sequence ID" value="QAU04828.1"/>
    <property type="molecule type" value="Genomic_DNA"/>
</dbReference>
<sequence length="266" mass="31117">MCKVIVLNLIDYCGFNCEYCSSSQVKKVNSNPLTKLNFLMLIKQIEKSLSRFIIKVTGGEPTLHPNFLEFIEKLNNVKNIQRVIITTNGSCNNLEKLNNYKKVHTIISYHPNQIDEDSFINIINKQTIKQLYVALPVLGYPTKIIDFLSTNNYHFFLIFLTDKKGLKVPVEEKCFNFFEQIFLNNKNILTNRFNLTRDEQYFNIFKNNLNKSLGCLCNPKLIYYDNGIFTSKCRNLKSNKLETMFGVDINCKKIACEDYEIMEYRK</sequence>
<evidence type="ECO:0000256" key="2">
    <source>
        <dbReference type="ARBA" id="ARBA00022723"/>
    </source>
</evidence>
<dbReference type="GO" id="GO:0051536">
    <property type="term" value="F:iron-sulfur cluster binding"/>
    <property type="evidence" value="ECO:0007669"/>
    <property type="project" value="UniProtKB-KW"/>
</dbReference>
<dbReference type="GO" id="GO:0046872">
    <property type="term" value="F:metal ion binding"/>
    <property type="evidence" value="ECO:0007669"/>
    <property type="project" value="UniProtKB-KW"/>
</dbReference>
<dbReference type="InterPro" id="IPR007197">
    <property type="entry name" value="rSAM"/>
</dbReference>
<dbReference type="Proteomes" id="UP000290538">
    <property type="component" value="Segment"/>
</dbReference>
<feature type="domain" description="Radical SAM core" evidence="5">
    <location>
        <begin position="8"/>
        <end position="130"/>
    </location>
</feature>
<dbReference type="Gene3D" id="3.20.20.70">
    <property type="entry name" value="Aldolase class I"/>
    <property type="match status" value="1"/>
</dbReference>
<dbReference type="InterPro" id="IPR050377">
    <property type="entry name" value="Radical_SAM_PqqE_MftC-like"/>
</dbReference>
<dbReference type="SFLD" id="SFLDG01067">
    <property type="entry name" value="SPASM/twitch_domain_containing"/>
    <property type="match status" value="1"/>
</dbReference>
<accession>A0A410T742</accession>
<dbReference type="CDD" id="cd01335">
    <property type="entry name" value="Radical_SAM"/>
    <property type="match status" value="1"/>
</dbReference>
<evidence type="ECO:0000313" key="7">
    <source>
        <dbReference type="Proteomes" id="UP000290538"/>
    </source>
</evidence>
<dbReference type="GO" id="GO:0003824">
    <property type="term" value="F:catalytic activity"/>
    <property type="evidence" value="ECO:0007669"/>
    <property type="project" value="InterPro"/>
</dbReference>
<proteinExistence type="predicted"/>
<reference evidence="6 7" key="1">
    <citation type="submission" date="2019-01" db="EMBL/GenBank/DDBJ databases">
        <title>Complete genome sequence of Campylobacter bacteriophage CP20.</title>
        <authorList>
            <person name="Connerton I.F."/>
        </authorList>
    </citation>
    <scope>NUCLEOTIDE SEQUENCE [LARGE SCALE GENOMIC DNA]</scope>
</reference>
<evidence type="ECO:0000256" key="1">
    <source>
        <dbReference type="ARBA" id="ARBA00022691"/>
    </source>
</evidence>
<dbReference type="InterPro" id="IPR013785">
    <property type="entry name" value="Aldolase_TIM"/>
</dbReference>
<dbReference type="PANTHER" id="PTHR11228:SF7">
    <property type="entry name" value="PQQA PEPTIDE CYCLASE"/>
    <property type="match status" value="1"/>
</dbReference>
<name>A0A410T742_9CAUD</name>
<dbReference type="PANTHER" id="PTHR11228">
    <property type="entry name" value="RADICAL SAM DOMAIN PROTEIN"/>
    <property type="match status" value="1"/>
</dbReference>
<keyword evidence="1" id="KW-0949">S-adenosyl-L-methionine</keyword>
<protein>
    <recommendedName>
        <fullName evidence="5">Radical SAM core domain-containing protein</fullName>
    </recommendedName>
</protein>
<evidence type="ECO:0000259" key="5">
    <source>
        <dbReference type="Pfam" id="PF04055"/>
    </source>
</evidence>
<keyword evidence="3" id="KW-0408">Iron</keyword>
<dbReference type="SUPFAM" id="SSF102114">
    <property type="entry name" value="Radical SAM enzymes"/>
    <property type="match status" value="1"/>
</dbReference>
<organism evidence="6 7">
    <name type="scientific">Campylobacter phage CP20</name>
    <dbReference type="NCBI Taxonomy" id="2506428"/>
    <lineage>
        <taxon>Viruses</taxon>
        <taxon>Duplodnaviria</taxon>
        <taxon>Heunggongvirae</taxon>
        <taxon>Uroviricota</taxon>
        <taxon>Caudoviricetes</taxon>
        <taxon>Connertonviridae</taxon>
        <taxon>Firehammervirus</taxon>
        <taxon>Firehammervirus CPt10</taxon>
    </lineage>
</organism>
<evidence type="ECO:0000313" key="6">
    <source>
        <dbReference type="EMBL" id="QAU04828.1"/>
    </source>
</evidence>
<dbReference type="Pfam" id="PF04055">
    <property type="entry name" value="Radical_SAM"/>
    <property type="match status" value="1"/>
</dbReference>
<dbReference type="SFLD" id="SFLDS00029">
    <property type="entry name" value="Radical_SAM"/>
    <property type="match status" value="1"/>
</dbReference>